<dbReference type="AlphaFoldDB" id="A5DQJ9"/>
<dbReference type="InParanoid" id="A5DQJ9"/>
<dbReference type="GeneID" id="5124350"/>
<protein>
    <submittedName>
        <fullName evidence="1">Uncharacterized protein</fullName>
    </submittedName>
</protein>
<gene>
    <name evidence="1" type="ORF">PGUG_05550</name>
</gene>
<dbReference type="Proteomes" id="UP000001997">
    <property type="component" value="Unassembled WGS sequence"/>
</dbReference>
<reference evidence="1 2" key="1">
    <citation type="journal article" date="2009" name="Nature">
        <title>Evolution of pathogenicity and sexual reproduction in eight Candida genomes.</title>
        <authorList>
            <person name="Butler G."/>
            <person name="Rasmussen M.D."/>
            <person name="Lin M.F."/>
            <person name="Santos M.A."/>
            <person name="Sakthikumar S."/>
            <person name="Munro C.A."/>
            <person name="Rheinbay E."/>
            <person name="Grabherr M."/>
            <person name="Forche A."/>
            <person name="Reedy J.L."/>
            <person name="Agrafioti I."/>
            <person name="Arnaud M.B."/>
            <person name="Bates S."/>
            <person name="Brown A.J."/>
            <person name="Brunke S."/>
            <person name="Costanzo M.C."/>
            <person name="Fitzpatrick D.A."/>
            <person name="de Groot P.W."/>
            <person name="Harris D."/>
            <person name="Hoyer L.L."/>
            <person name="Hube B."/>
            <person name="Klis F.M."/>
            <person name="Kodira C."/>
            <person name="Lennard N."/>
            <person name="Logue M.E."/>
            <person name="Martin R."/>
            <person name="Neiman A.M."/>
            <person name="Nikolaou E."/>
            <person name="Quail M.A."/>
            <person name="Quinn J."/>
            <person name="Santos M.C."/>
            <person name="Schmitzberger F.F."/>
            <person name="Sherlock G."/>
            <person name="Shah P."/>
            <person name="Silverstein K.A."/>
            <person name="Skrzypek M.S."/>
            <person name="Soll D."/>
            <person name="Staggs R."/>
            <person name="Stansfield I."/>
            <person name="Stumpf M.P."/>
            <person name="Sudbery P.E."/>
            <person name="Srikantha T."/>
            <person name="Zeng Q."/>
            <person name="Berman J."/>
            <person name="Berriman M."/>
            <person name="Heitman J."/>
            <person name="Gow N.A."/>
            <person name="Lorenz M.C."/>
            <person name="Birren B.W."/>
            <person name="Kellis M."/>
            <person name="Cuomo C.A."/>
        </authorList>
    </citation>
    <scope>NUCLEOTIDE SEQUENCE [LARGE SCALE GENOMIC DNA]</scope>
    <source>
        <strain evidence="2">ATCC 6260 / CBS 566 / DSM 6381 / JCM 1539 / NBRC 10279 / NRRL Y-324</strain>
    </source>
</reference>
<evidence type="ECO:0000313" key="1">
    <source>
        <dbReference type="EMBL" id="EDK41452.2"/>
    </source>
</evidence>
<evidence type="ECO:0000313" key="2">
    <source>
        <dbReference type="Proteomes" id="UP000001997"/>
    </source>
</evidence>
<dbReference type="Gene3D" id="3.90.180.10">
    <property type="entry name" value="Medium-chain alcohol dehydrogenases, catalytic domain"/>
    <property type="match status" value="1"/>
</dbReference>
<organism evidence="1 2">
    <name type="scientific">Meyerozyma guilliermondii (strain ATCC 6260 / CBS 566 / DSM 6381 / JCM 1539 / NBRC 10279 / NRRL Y-324)</name>
    <name type="common">Yeast</name>
    <name type="synonym">Candida guilliermondii</name>
    <dbReference type="NCBI Taxonomy" id="294746"/>
    <lineage>
        <taxon>Eukaryota</taxon>
        <taxon>Fungi</taxon>
        <taxon>Dikarya</taxon>
        <taxon>Ascomycota</taxon>
        <taxon>Saccharomycotina</taxon>
        <taxon>Pichiomycetes</taxon>
        <taxon>Debaryomycetaceae</taxon>
        <taxon>Meyerozyma</taxon>
    </lineage>
</organism>
<dbReference type="RefSeq" id="XP_001482530.2">
    <property type="nucleotide sequence ID" value="XM_001482480.1"/>
</dbReference>
<accession>A5DQJ9</accession>
<dbReference type="OrthoDB" id="4082978at2759"/>
<keyword evidence="2" id="KW-1185">Reference proteome</keyword>
<dbReference type="EMBL" id="CH408161">
    <property type="protein sequence ID" value="EDK41452.2"/>
    <property type="molecule type" value="Genomic_DNA"/>
</dbReference>
<dbReference type="VEuPathDB" id="FungiDB:PGUG_05550"/>
<sequence>MQAPKEHPASWFCPSPEPVSLLPSKVVLGGHSGRLKEVVKLPNEMNINPNADELLLKVKLIGVNYKKDIDPLRHHVFKNKYATVVPFNKIIGKISALSKHMSCTNFKFSSKYLVFPYSNCNIQHIEPCDHCRRLTNVELTRDTMDMFYLYPCLRNLEYGITIDGGLQDYIKIRSPSQSLLEIPINVSLHDCCFMMEIMLPFYIFMTTLFIKYGYDQSGNKIMIILNDSKTETNDVLIVLQQLNIDRKSVVIMDPSTIKQLSTKEKSSLHKKFEFVLCFNFSSTSLDFTDYCIASVGLPSSKSRFHVVWFDQYAPSEASKLRKRSEMSTDKTFHHIRVGHKDFVHAQDLLSMLSSFNILRQSTTTSNSEDSSDTRPSVSSLETSLTTFSNQSLHSGSSSTTSFSLQKYNEVVKNGKFLRFRDEDSIINSEREIRSSHVSWLWYDKDIDFCRDCEFEDFGTSTHNIKDVNSLMMDSDAQPKRICYFNKPSKTANLNAFVLSS</sequence>
<dbReference type="HOGENOM" id="CLU_042318_0_0_1"/>
<proteinExistence type="predicted"/>
<name>A5DQJ9_PICGU</name>
<dbReference type="KEGG" id="pgu:PGUG_05550"/>
<dbReference type="eggNOG" id="ENOG502RPYU">
    <property type="taxonomic scope" value="Eukaryota"/>
</dbReference>
<dbReference type="OMA" id="PHEITEP"/>
<dbReference type="STRING" id="294746.A5DQJ9"/>